<dbReference type="InterPro" id="IPR036291">
    <property type="entry name" value="NAD(P)-bd_dom_sf"/>
</dbReference>
<dbReference type="Gene3D" id="3.90.25.10">
    <property type="entry name" value="UDP-galactose 4-epimerase, domain 1"/>
    <property type="match status" value="1"/>
</dbReference>
<dbReference type="EMBL" id="QPJM01000003">
    <property type="protein sequence ID" value="RCW85499.1"/>
    <property type="molecule type" value="Genomic_DNA"/>
</dbReference>
<evidence type="ECO:0000313" key="2">
    <source>
        <dbReference type="EMBL" id="RCW85499.1"/>
    </source>
</evidence>
<comment type="caution">
    <text evidence="2">The sequence shown here is derived from an EMBL/GenBank/DDBJ whole genome shotgun (WGS) entry which is preliminary data.</text>
</comment>
<dbReference type="SUPFAM" id="SSF51735">
    <property type="entry name" value="NAD(P)-binding Rossmann-fold domains"/>
    <property type="match status" value="1"/>
</dbReference>
<dbReference type="PANTHER" id="PTHR43162">
    <property type="match status" value="1"/>
</dbReference>
<dbReference type="Pfam" id="PF05368">
    <property type="entry name" value="NmrA"/>
    <property type="match status" value="1"/>
</dbReference>
<dbReference type="InterPro" id="IPR051604">
    <property type="entry name" value="Ergot_Alk_Oxidoreductase"/>
</dbReference>
<gene>
    <name evidence="2" type="ORF">C7476_103344</name>
</gene>
<dbReference type="AlphaFoldDB" id="A0A368Z0Q1"/>
<dbReference type="Proteomes" id="UP000253324">
    <property type="component" value="Unassembled WGS sequence"/>
</dbReference>
<evidence type="ECO:0000313" key="3">
    <source>
        <dbReference type="Proteomes" id="UP000253324"/>
    </source>
</evidence>
<name>A0A368Z0Q1_9HYPH</name>
<dbReference type="Gene3D" id="3.40.50.720">
    <property type="entry name" value="NAD(P)-binding Rossmann-like Domain"/>
    <property type="match status" value="1"/>
</dbReference>
<sequence>MYAITGITGQVGGALARTLLEAGQPVRAVVRNSEKGQSWSAKGCEVAVAKMEDPTALTAAFKDASGVFILPPSEFDPAPGFPEARAVIDAVYKAIKLARPGKVVVLSTVGAQATQPNLLTQRTLMEQKLSTLEIPVTFLRPGWFMENFAWDISSARDNGVISTFLQPVDKTFPMIATADVGRVAAELLQQEWQGRRVVELEAEHRISPGEAAATFSKIFDRPVRVEAVPRETWASLFKAQGMKDPMPRIQMLDGFNESWIDFEGGEQNSLKGKVTLETVLKGLIEAA</sequence>
<keyword evidence="3" id="KW-1185">Reference proteome</keyword>
<feature type="domain" description="NmrA-like" evidence="1">
    <location>
        <begin position="3"/>
        <end position="237"/>
    </location>
</feature>
<dbReference type="RefSeq" id="WP_114429330.1">
    <property type="nucleotide sequence ID" value="NZ_QPJM01000003.1"/>
</dbReference>
<evidence type="ECO:0000259" key="1">
    <source>
        <dbReference type="Pfam" id="PF05368"/>
    </source>
</evidence>
<dbReference type="PANTHER" id="PTHR43162:SF1">
    <property type="entry name" value="PRESTALK A DIFFERENTIATION PROTEIN A"/>
    <property type="match status" value="1"/>
</dbReference>
<proteinExistence type="predicted"/>
<accession>A0A368Z0Q1</accession>
<organism evidence="2 3">
    <name type="scientific">Phyllobacterium bourgognense</name>
    <dbReference type="NCBI Taxonomy" id="314236"/>
    <lineage>
        <taxon>Bacteria</taxon>
        <taxon>Pseudomonadati</taxon>
        <taxon>Pseudomonadota</taxon>
        <taxon>Alphaproteobacteria</taxon>
        <taxon>Hyphomicrobiales</taxon>
        <taxon>Phyllobacteriaceae</taxon>
        <taxon>Phyllobacterium</taxon>
    </lineage>
</organism>
<protein>
    <submittedName>
        <fullName evidence="2">Uncharacterized protein YbjT (DUF2867 family)</fullName>
    </submittedName>
</protein>
<reference evidence="2 3" key="1">
    <citation type="submission" date="2018-07" db="EMBL/GenBank/DDBJ databases">
        <title>Genomic Encyclopedia of Type Strains, Phase III (KMG-III): the genomes of soil and plant-associated and newly described type strains.</title>
        <authorList>
            <person name="Whitman W."/>
        </authorList>
    </citation>
    <scope>NUCLEOTIDE SEQUENCE [LARGE SCALE GENOMIC DNA]</scope>
    <source>
        <strain evidence="2 3">31-25a</strain>
    </source>
</reference>
<dbReference type="InterPro" id="IPR008030">
    <property type="entry name" value="NmrA-like"/>
</dbReference>
<dbReference type="OrthoDB" id="7352262at2"/>